<dbReference type="AlphaFoldDB" id="A0AA85FCB2"/>
<keyword evidence="2" id="KW-1185">Reference proteome</keyword>
<protein>
    <submittedName>
        <fullName evidence="3">Uncharacterized protein</fullName>
    </submittedName>
</protein>
<feature type="region of interest" description="Disordered" evidence="1">
    <location>
        <begin position="776"/>
        <end position="795"/>
    </location>
</feature>
<feature type="region of interest" description="Disordered" evidence="1">
    <location>
        <begin position="204"/>
        <end position="256"/>
    </location>
</feature>
<feature type="compositionally biased region" description="Low complexity" evidence="1">
    <location>
        <begin position="781"/>
        <end position="791"/>
    </location>
</feature>
<evidence type="ECO:0000313" key="3">
    <source>
        <dbReference type="WBParaSite" id="SRDH1_44960.1"/>
    </source>
</evidence>
<name>A0AA85FCB2_9TREM</name>
<feature type="compositionally biased region" description="Low complexity" evidence="1">
    <location>
        <begin position="242"/>
        <end position="256"/>
    </location>
</feature>
<reference evidence="3" key="2">
    <citation type="submission" date="2023-11" db="UniProtKB">
        <authorList>
            <consortium name="WormBaseParasite"/>
        </authorList>
    </citation>
    <scope>IDENTIFICATION</scope>
</reference>
<organism evidence="2 3">
    <name type="scientific">Schistosoma rodhaini</name>
    <dbReference type="NCBI Taxonomy" id="6188"/>
    <lineage>
        <taxon>Eukaryota</taxon>
        <taxon>Metazoa</taxon>
        <taxon>Spiralia</taxon>
        <taxon>Lophotrochozoa</taxon>
        <taxon>Platyhelminthes</taxon>
        <taxon>Trematoda</taxon>
        <taxon>Digenea</taxon>
        <taxon>Strigeidida</taxon>
        <taxon>Schistosomatoidea</taxon>
        <taxon>Schistosomatidae</taxon>
        <taxon>Schistosoma</taxon>
    </lineage>
</organism>
<evidence type="ECO:0000256" key="1">
    <source>
        <dbReference type="SAM" id="MobiDB-lite"/>
    </source>
</evidence>
<proteinExistence type="predicted"/>
<evidence type="ECO:0000313" key="2">
    <source>
        <dbReference type="Proteomes" id="UP000050792"/>
    </source>
</evidence>
<dbReference type="WBParaSite" id="SRDH1_44960.1">
    <property type="protein sequence ID" value="SRDH1_44960.1"/>
    <property type="gene ID" value="SRDH1_44960"/>
</dbReference>
<feature type="region of interest" description="Disordered" evidence="1">
    <location>
        <begin position="294"/>
        <end position="346"/>
    </location>
</feature>
<feature type="compositionally biased region" description="Polar residues" evidence="1">
    <location>
        <begin position="510"/>
        <end position="521"/>
    </location>
</feature>
<feature type="compositionally biased region" description="Pro residues" evidence="1">
    <location>
        <begin position="215"/>
        <end position="225"/>
    </location>
</feature>
<feature type="region of interest" description="Disordered" evidence="1">
    <location>
        <begin position="650"/>
        <end position="692"/>
    </location>
</feature>
<sequence length="826" mass="91668">MIRSEVSCDNNHLIYGEESCFGLLSLNLPSTNLSKNHQDHSPRPSLKSFGSEVRCSIDELDAVIATYDVDDQIESRRQQLLPSFSSSEHLNYSTFTNSPSLSNQLSSLNTSNDLSSFMNQSKSKITAITNMNYITPVTHSGVNYHHNTNSINDINAIRKYHYENQSQVNNQYGQLDFNTSSYSPSSSSTFTNCCTQIEPSFPLPPPDAFASEDFPLPPSPPPPPLLSTLTAEETTGSARPVTTHSSSTTFLPLTTNSTLTTLDGGKHLQSFSSTNGYSKCQSFDPKCQVKSTINSYNTNNGHHKQQFHHNTPTTNSRKPSIPQRAPSTRLTSLPSWPKHHDMEIPTSDTMITSNTMVTENNGIDNLKTEHSVESSKENNNNNNNTHSIECTTLPVQDIIRKFGSLLMSNAKISNQCNTTSNVQNTLSSTIRPNSINDCTPNNNSNTNSIKKSITHKYYQPTPSSNLQYSPNTTSLATPITFVSPNNGIQEVVMSTTSSSSSSSSPPLLNRITNQSSSSDMNHSYQIMNSSSGKLSKGNYCINNNTSSNLPYSYSSNSTNVTITTTPTIVSNHHKFFIDPLYVNGKFGNDKCSLSSNSSYQSITSTTLPEECYQTNSSCTTFNSFGNTPNGLSKLQNRINSSHCTNINDVNNSINHHVPNQQSQHHQPLNSNVHHHSSTLLQPRSSSDSSSNSSFIHVQSMNLDPQTLAIFNQFNIVDANQIPGYHPISSGLPDWKVHRLERKNRDAANVYADELKKWGLVPHWKRELIEKKQLNKMETHPHQPQQQQQQQHLNHSISNSNKQTIATNELAEKLQRRLDKVSKGIIE</sequence>
<feature type="region of interest" description="Disordered" evidence="1">
    <location>
        <begin position="369"/>
        <end position="388"/>
    </location>
</feature>
<feature type="region of interest" description="Disordered" evidence="1">
    <location>
        <begin position="493"/>
        <end position="521"/>
    </location>
</feature>
<accession>A0AA85FCB2</accession>
<feature type="compositionally biased region" description="Low complexity" evidence="1">
    <location>
        <begin position="677"/>
        <end position="692"/>
    </location>
</feature>
<feature type="compositionally biased region" description="Polar residues" evidence="1">
    <location>
        <begin position="650"/>
        <end position="671"/>
    </location>
</feature>
<dbReference type="Proteomes" id="UP000050792">
    <property type="component" value="Unassembled WGS sequence"/>
</dbReference>
<reference evidence="2" key="1">
    <citation type="submission" date="2022-06" db="EMBL/GenBank/DDBJ databases">
        <authorList>
            <person name="Berger JAMES D."/>
            <person name="Berger JAMES D."/>
        </authorList>
    </citation>
    <scope>NUCLEOTIDE SEQUENCE [LARGE SCALE GENOMIC DNA]</scope>
</reference>
<feature type="compositionally biased region" description="Low complexity" evidence="1">
    <location>
        <begin position="494"/>
        <end position="504"/>
    </location>
</feature>
<feature type="compositionally biased region" description="Polar residues" evidence="1">
    <location>
        <begin position="308"/>
        <end position="318"/>
    </location>
</feature>
<feature type="compositionally biased region" description="Polar residues" evidence="1">
    <location>
        <begin position="325"/>
        <end position="334"/>
    </location>
</feature>